<comment type="caution">
    <text evidence="1">The sequence shown here is derived from an EMBL/GenBank/DDBJ whole genome shotgun (WGS) entry which is preliminary data.</text>
</comment>
<keyword evidence="2" id="KW-1185">Reference proteome</keyword>
<protein>
    <submittedName>
        <fullName evidence="1">Uncharacterized protein</fullName>
    </submittedName>
</protein>
<gene>
    <name evidence="1" type="ORF">cyc_06717</name>
</gene>
<dbReference type="InParanoid" id="A0A1D3D1F5"/>
<dbReference type="Proteomes" id="UP000095192">
    <property type="component" value="Unassembled WGS sequence"/>
</dbReference>
<reference evidence="1 2" key="1">
    <citation type="journal article" date="2016" name="BMC Genomics">
        <title>Comparative genomics reveals Cyclospora cayetanensis possesses coccidia-like metabolism and invasion components but unique surface antigens.</title>
        <authorList>
            <person name="Liu S."/>
            <person name="Wang L."/>
            <person name="Zheng H."/>
            <person name="Xu Z."/>
            <person name="Roellig D.M."/>
            <person name="Li N."/>
            <person name="Frace M.A."/>
            <person name="Tang K."/>
            <person name="Arrowood M.J."/>
            <person name="Moss D.M."/>
            <person name="Zhang L."/>
            <person name="Feng Y."/>
            <person name="Xiao L."/>
        </authorList>
    </citation>
    <scope>NUCLEOTIDE SEQUENCE [LARGE SCALE GENOMIC DNA]</scope>
    <source>
        <strain evidence="1 2">CHN_HEN01</strain>
    </source>
</reference>
<name>A0A1D3D1F5_9EIME</name>
<accession>A0A1D3D1F5</accession>
<dbReference type="EMBL" id="JROU02001148">
    <property type="protein sequence ID" value="OEH77286.1"/>
    <property type="molecule type" value="Genomic_DNA"/>
</dbReference>
<dbReference type="VEuPathDB" id="ToxoDB:cyc_06717"/>
<evidence type="ECO:0000313" key="2">
    <source>
        <dbReference type="Proteomes" id="UP000095192"/>
    </source>
</evidence>
<organism evidence="1 2">
    <name type="scientific">Cyclospora cayetanensis</name>
    <dbReference type="NCBI Taxonomy" id="88456"/>
    <lineage>
        <taxon>Eukaryota</taxon>
        <taxon>Sar</taxon>
        <taxon>Alveolata</taxon>
        <taxon>Apicomplexa</taxon>
        <taxon>Conoidasida</taxon>
        <taxon>Coccidia</taxon>
        <taxon>Eucoccidiorida</taxon>
        <taxon>Eimeriorina</taxon>
        <taxon>Eimeriidae</taxon>
        <taxon>Cyclospora</taxon>
    </lineage>
</organism>
<evidence type="ECO:0000313" key="1">
    <source>
        <dbReference type="EMBL" id="OEH77286.1"/>
    </source>
</evidence>
<proteinExistence type="predicted"/>
<dbReference type="AlphaFoldDB" id="A0A1D3D1F5"/>
<sequence length="90" mass="9546">MQAAVATAATAEDWQLRGLLGSPTDSSKCVNVERVTTAFADAAAPKQRWELYGHGTAATAVPTGTGCSVTAQAVQHQGVWRQQIEQEEMT</sequence>